<dbReference type="Gene3D" id="1.20.1270.250">
    <property type="match status" value="1"/>
</dbReference>
<keyword evidence="7" id="KW-0808">Transferase</keyword>
<dbReference type="GO" id="GO:0005524">
    <property type="term" value="F:ATP binding"/>
    <property type="evidence" value="ECO:0007669"/>
    <property type="project" value="UniProtKB-KW"/>
</dbReference>
<evidence type="ECO:0000256" key="10">
    <source>
        <dbReference type="ARBA" id="ARBA00022840"/>
    </source>
</evidence>
<dbReference type="InterPro" id="IPR041185">
    <property type="entry name" value="IKBKB_SDD"/>
</dbReference>
<evidence type="ECO:0000256" key="9">
    <source>
        <dbReference type="ARBA" id="ARBA00022777"/>
    </source>
</evidence>
<keyword evidence="9" id="KW-0418">Kinase</keyword>
<evidence type="ECO:0000256" key="6">
    <source>
        <dbReference type="ARBA" id="ARBA00022553"/>
    </source>
</evidence>
<dbReference type="PROSITE" id="PS50011">
    <property type="entry name" value="PROTEIN_KINASE_DOM"/>
    <property type="match status" value="1"/>
</dbReference>
<dbReference type="InParanoid" id="A0A674EIP4"/>
<gene>
    <name evidence="15" type="primary">IKBKB</name>
    <name evidence="15" type="synonym">ikbkb</name>
</gene>
<dbReference type="InterPro" id="IPR000719">
    <property type="entry name" value="Prot_kinase_dom"/>
</dbReference>
<keyword evidence="4" id="KW-0963">Cytoplasm</keyword>
<dbReference type="SMART" id="SM00220">
    <property type="entry name" value="S_TKc"/>
    <property type="match status" value="1"/>
</dbReference>
<reference evidence="15" key="2">
    <citation type="submission" date="2025-09" db="UniProtKB">
        <authorList>
            <consortium name="Ensembl"/>
        </authorList>
    </citation>
    <scope>IDENTIFICATION</scope>
</reference>
<dbReference type="GO" id="GO:0045944">
    <property type="term" value="P:positive regulation of transcription by RNA polymerase II"/>
    <property type="evidence" value="ECO:0007669"/>
    <property type="project" value="TreeGrafter"/>
</dbReference>
<dbReference type="InterPro" id="IPR046375">
    <property type="entry name" value="IKBKB_SDD_sf"/>
</dbReference>
<dbReference type="GO" id="GO:0008385">
    <property type="term" value="C:IkappaB kinase complex"/>
    <property type="evidence" value="ECO:0007669"/>
    <property type="project" value="TreeGrafter"/>
</dbReference>
<dbReference type="Proteomes" id="UP000472277">
    <property type="component" value="Chromosome 9"/>
</dbReference>
<sequence length="1127" mass="124574">MSRVPLQQQQSCGSWELKERLGTGGFGNVTRWQNKDTEEQIAIKQCRQELSERNRERWCLEIQIMKRLDHVNVVAAREVPEGLQSSLRINDLPLLAMEYCQGGDLRKYLNLLENCCGMREGSILILLRDISSALTYLHKKRIIHRDLKPENIVLQQGEKRLIHKIIDLGYAKELDQNSLCTSFVGTLQYLAPELLERQKYTVTVDYWSFGTLVFECITGFRPFLPTWQPVPWHSKLKLKQDHDIVVYEDLTGEVRFSKHLPQPNNLNTLLLGRLESWLQLMLRWSPQERGKADPQTTSSDCFSQLETILELKLVHVLNMVSAKIFTYSVSANESVADLQQRIGSDTNIPPANQELLLEAGLALEPQGEAGQCAIDYTEIDGRRTDLPLVFLFDRSSCTYEPQFTPRTMPENIRFVQTDPKHVLSYSPLRRTWGQAWDTIRTLKEDWQRLQQGQKAALMSLLRHNSSLSKQKNEMVSMNQRLTAKLDFFSTSLHIDMDKYQEQRATGIASEKLLGVWREMEQTAVSCGQAERVTELDEEMMLLQTDIVDLQRQPWRSGEALDTLEGKAMELFRKLKEKPRGWFTTSPFITIYHHSRDFCCLLVILRTCHYRLENFLAPLSLPCLSLFLSPPSLSPLSLSPLPPLSVSVSISALSLSPLSLPSPSPVCLCFYLRPLSLPSPSPLSLPRLSLFLSPPSLSLSPLPPPSVSVSISALSLSPLPPLSVSVSISALSLSPLPLPSPSPGCLCFYLHPLSLSPPPPPRLSLFLSPPSLSPLSLPRLSLFLSPPSLSPLSLPRLSLFLSPPSLSPLSLPSVCLCFYLRPLSLPSPSPVCLCFYLRPLSLPSPPICLCFYLRPLSLSPLPPPVCLCFYPRPLSPLSLPRLSLFLSPPSLSLPSPSRLSLFLSPPSLSLPSPSPVCLCFYLRPLSLPSPPICLCFYLHPLSLPSPPRLSLFLSPPSLSPLSPPSVSVSISALSLSPLSLPPSVSVSIPALSLPSPPRLSLFLSPPSLSPLSPPSVSVSISALSLSPLPPPSVSVSISALSLSPLPPVCLCFYLRPLSLPSPSRLSLFLSPPSLSLPSPPRLSLFLSPPSLSPLSLPPSVSVSILALSLFPPSPPSLQTRGVGGTVKR</sequence>
<organism evidence="15 16">
    <name type="scientific">Salmo trutta</name>
    <name type="common">Brown trout</name>
    <dbReference type="NCBI Taxonomy" id="8032"/>
    <lineage>
        <taxon>Eukaryota</taxon>
        <taxon>Metazoa</taxon>
        <taxon>Chordata</taxon>
        <taxon>Craniata</taxon>
        <taxon>Vertebrata</taxon>
        <taxon>Euteleostomi</taxon>
        <taxon>Actinopterygii</taxon>
        <taxon>Neopterygii</taxon>
        <taxon>Teleostei</taxon>
        <taxon>Protacanthopterygii</taxon>
        <taxon>Salmoniformes</taxon>
        <taxon>Salmonidae</taxon>
        <taxon>Salmoninae</taxon>
        <taxon>Salmo</taxon>
    </lineage>
</organism>
<evidence type="ECO:0000256" key="8">
    <source>
        <dbReference type="ARBA" id="ARBA00022741"/>
    </source>
</evidence>
<keyword evidence="10" id="KW-0067">ATP-binding</keyword>
<dbReference type="Ensembl" id="ENSSTUT00000115405.1">
    <property type="protein sequence ID" value="ENSSTUP00000107729.1"/>
    <property type="gene ID" value="ENSSTUG00000047760.1"/>
</dbReference>
<evidence type="ECO:0000256" key="3">
    <source>
        <dbReference type="ARBA" id="ARBA00012442"/>
    </source>
</evidence>
<dbReference type="EC" id="2.7.11.10" evidence="3"/>
<evidence type="ECO:0000256" key="11">
    <source>
        <dbReference type="ARBA" id="ARBA00023242"/>
    </source>
</evidence>
<dbReference type="InterPro" id="IPR051180">
    <property type="entry name" value="IKK"/>
</dbReference>
<dbReference type="PANTHER" id="PTHR22969:SF7">
    <property type="entry name" value="INHIBITOR OF NUCLEAR FACTOR KAPPA-B KINASE SUBUNIT BETA"/>
    <property type="match status" value="1"/>
</dbReference>
<dbReference type="GO" id="GO:0033209">
    <property type="term" value="P:tumor necrosis factor-mediated signaling pathway"/>
    <property type="evidence" value="ECO:0007669"/>
    <property type="project" value="TreeGrafter"/>
</dbReference>
<dbReference type="InterPro" id="IPR011009">
    <property type="entry name" value="Kinase-like_dom_sf"/>
</dbReference>
<keyword evidence="8" id="KW-0547">Nucleotide-binding</keyword>
<feature type="domain" description="Protein kinase" evidence="13">
    <location>
        <begin position="15"/>
        <end position="302"/>
    </location>
</feature>
<evidence type="ECO:0000259" key="13">
    <source>
        <dbReference type="PROSITE" id="PS50011"/>
    </source>
</evidence>
<dbReference type="PROSITE" id="PS50053">
    <property type="entry name" value="UBIQUITIN_2"/>
    <property type="match status" value="1"/>
</dbReference>
<evidence type="ECO:0000256" key="12">
    <source>
        <dbReference type="ARBA" id="ARBA00048789"/>
    </source>
</evidence>
<feature type="domain" description="Ubiquitin-like" evidence="14">
    <location>
        <begin position="309"/>
        <end position="375"/>
    </location>
</feature>
<keyword evidence="5" id="KW-0723">Serine/threonine-protein kinase</keyword>
<comment type="subcellular location">
    <subcellularLocation>
        <location evidence="2">Cytoplasm</location>
    </subcellularLocation>
    <subcellularLocation>
        <location evidence="1">Nucleus</location>
    </subcellularLocation>
</comment>
<evidence type="ECO:0000313" key="15">
    <source>
        <dbReference type="Ensembl" id="ENSSTUP00000107729.1"/>
    </source>
</evidence>
<comment type="catalytic activity">
    <reaction evidence="12">
        <text>L-seryl-[I-kappa-B protein] + ATP = O-phospho-L-seryl-[I-kappa-B protein] + ADP + H(+)</text>
        <dbReference type="Rhea" id="RHEA:19073"/>
        <dbReference type="Rhea" id="RHEA-COMP:13698"/>
        <dbReference type="Rhea" id="RHEA-COMP:13699"/>
        <dbReference type="ChEBI" id="CHEBI:15378"/>
        <dbReference type="ChEBI" id="CHEBI:29999"/>
        <dbReference type="ChEBI" id="CHEBI:30616"/>
        <dbReference type="ChEBI" id="CHEBI:83421"/>
        <dbReference type="ChEBI" id="CHEBI:456216"/>
        <dbReference type="EC" id="2.7.11.10"/>
    </reaction>
</comment>
<dbReference type="Pfam" id="PF00069">
    <property type="entry name" value="Pkinase"/>
    <property type="match status" value="1"/>
</dbReference>
<evidence type="ECO:0000256" key="2">
    <source>
        <dbReference type="ARBA" id="ARBA00004496"/>
    </source>
</evidence>
<protein>
    <recommendedName>
        <fullName evidence="3">IkappaB kinase</fullName>
        <ecNumber evidence="3">2.7.11.10</ecNumber>
    </recommendedName>
</protein>
<dbReference type="GeneTree" id="ENSGT00950000182937"/>
<dbReference type="Pfam" id="PF18397">
    <property type="entry name" value="IKBKB_SDD"/>
    <property type="match status" value="1"/>
</dbReference>
<dbReference type="PANTHER" id="PTHR22969">
    <property type="entry name" value="IKB KINASE"/>
    <property type="match status" value="1"/>
</dbReference>
<dbReference type="Gene3D" id="3.10.20.90">
    <property type="entry name" value="Phosphatidylinositol 3-kinase Catalytic Subunit, Chain A, domain 1"/>
    <property type="match status" value="1"/>
</dbReference>
<dbReference type="SUPFAM" id="SSF56112">
    <property type="entry name" value="Protein kinase-like (PK-like)"/>
    <property type="match status" value="1"/>
</dbReference>
<dbReference type="Gene3D" id="1.10.510.10">
    <property type="entry name" value="Transferase(Phosphotransferase) domain 1"/>
    <property type="match status" value="1"/>
</dbReference>
<dbReference type="GO" id="GO:0005634">
    <property type="term" value="C:nucleus"/>
    <property type="evidence" value="ECO:0007669"/>
    <property type="project" value="UniProtKB-SubCell"/>
</dbReference>
<keyword evidence="11" id="KW-0539">Nucleus</keyword>
<name>A0A674EIP4_SALTR</name>
<evidence type="ECO:0000256" key="7">
    <source>
        <dbReference type="ARBA" id="ARBA00022679"/>
    </source>
</evidence>
<evidence type="ECO:0000256" key="4">
    <source>
        <dbReference type="ARBA" id="ARBA00022490"/>
    </source>
</evidence>
<keyword evidence="6" id="KW-0597">Phosphoprotein</keyword>
<accession>A0A674EIP4</accession>
<evidence type="ECO:0000256" key="5">
    <source>
        <dbReference type="ARBA" id="ARBA00022527"/>
    </source>
</evidence>
<evidence type="ECO:0000259" key="14">
    <source>
        <dbReference type="PROSITE" id="PS50053"/>
    </source>
</evidence>
<keyword evidence="16" id="KW-1185">Reference proteome</keyword>
<dbReference type="InterPro" id="IPR000626">
    <property type="entry name" value="Ubiquitin-like_dom"/>
</dbReference>
<proteinExistence type="predicted"/>
<reference evidence="15" key="1">
    <citation type="submission" date="2025-08" db="UniProtKB">
        <authorList>
            <consortium name="Ensembl"/>
        </authorList>
    </citation>
    <scope>IDENTIFICATION</scope>
</reference>
<evidence type="ECO:0000256" key="1">
    <source>
        <dbReference type="ARBA" id="ARBA00004123"/>
    </source>
</evidence>
<evidence type="ECO:0000313" key="16">
    <source>
        <dbReference type="Proteomes" id="UP000472277"/>
    </source>
</evidence>
<dbReference type="InterPro" id="IPR008271">
    <property type="entry name" value="Ser/Thr_kinase_AS"/>
</dbReference>
<dbReference type="AlphaFoldDB" id="A0A674EIP4"/>
<dbReference type="PROSITE" id="PS00108">
    <property type="entry name" value="PROTEIN_KINASE_ST"/>
    <property type="match status" value="1"/>
</dbReference>
<dbReference type="FunFam" id="1.10.510.10:FF:000147">
    <property type="entry name" value="Inhibitor of nuclear factor kappa-B kinase subunit beta"/>
    <property type="match status" value="1"/>
</dbReference>
<dbReference type="GO" id="GO:0008384">
    <property type="term" value="F:IkappaB kinase activity"/>
    <property type="evidence" value="ECO:0007669"/>
    <property type="project" value="UniProtKB-EC"/>
</dbReference>